<comment type="caution">
    <text evidence="2">The sequence shown here is derived from an EMBL/GenBank/DDBJ whole genome shotgun (WGS) entry which is preliminary data.</text>
</comment>
<dbReference type="Pfam" id="PF01370">
    <property type="entry name" value="Epimerase"/>
    <property type="match status" value="1"/>
</dbReference>
<dbReference type="EMBL" id="SHKX01000010">
    <property type="protein sequence ID" value="RZU47641.1"/>
    <property type="molecule type" value="Genomic_DNA"/>
</dbReference>
<dbReference type="RefSeq" id="WP_130410865.1">
    <property type="nucleotide sequence ID" value="NZ_SHKX01000010.1"/>
</dbReference>
<evidence type="ECO:0000313" key="2">
    <source>
        <dbReference type="EMBL" id="RZU47641.1"/>
    </source>
</evidence>
<reference evidence="2 3" key="1">
    <citation type="submission" date="2019-02" db="EMBL/GenBank/DDBJ databases">
        <title>Genomic Encyclopedia of Type Strains, Phase IV (KMG-IV): sequencing the most valuable type-strain genomes for metagenomic binning, comparative biology and taxonomic classification.</title>
        <authorList>
            <person name="Goeker M."/>
        </authorList>
    </citation>
    <scope>NUCLEOTIDE SEQUENCE [LARGE SCALE GENOMIC DNA]</scope>
    <source>
        <strain evidence="2 3">DSM 105135</strain>
    </source>
</reference>
<gene>
    <name evidence="2" type="ORF">EV700_0608</name>
</gene>
<organism evidence="2 3">
    <name type="scientific">Fluviicoccus keumensis</name>
    <dbReference type="NCBI Taxonomy" id="1435465"/>
    <lineage>
        <taxon>Bacteria</taxon>
        <taxon>Pseudomonadati</taxon>
        <taxon>Pseudomonadota</taxon>
        <taxon>Gammaproteobacteria</taxon>
        <taxon>Moraxellales</taxon>
        <taxon>Moraxellaceae</taxon>
        <taxon>Fluviicoccus</taxon>
    </lineage>
</organism>
<dbReference type="AlphaFoldDB" id="A0A4Q7ZBY6"/>
<evidence type="ECO:0000259" key="1">
    <source>
        <dbReference type="Pfam" id="PF01370"/>
    </source>
</evidence>
<proteinExistence type="predicted"/>
<dbReference type="GO" id="GO:0005737">
    <property type="term" value="C:cytoplasm"/>
    <property type="evidence" value="ECO:0007669"/>
    <property type="project" value="TreeGrafter"/>
</dbReference>
<accession>A0A4Q7ZBY6</accession>
<dbReference type="GO" id="GO:0004029">
    <property type="term" value="F:aldehyde dehydrogenase (NAD+) activity"/>
    <property type="evidence" value="ECO:0007669"/>
    <property type="project" value="TreeGrafter"/>
</dbReference>
<dbReference type="Gene3D" id="3.40.50.720">
    <property type="entry name" value="NAD(P)-binding Rossmann-like Domain"/>
    <property type="match status" value="1"/>
</dbReference>
<dbReference type="InterPro" id="IPR036291">
    <property type="entry name" value="NAD(P)-bd_dom_sf"/>
</dbReference>
<dbReference type="InterPro" id="IPR001509">
    <property type="entry name" value="Epimerase_deHydtase"/>
</dbReference>
<dbReference type="SUPFAM" id="SSF51735">
    <property type="entry name" value="NAD(P)-binding Rossmann-fold domains"/>
    <property type="match status" value="1"/>
</dbReference>
<protein>
    <submittedName>
        <fullName evidence="2">Nucleoside-diphosphate-sugar epimerase</fullName>
    </submittedName>
</protein>
<dbReference type="CDD" id="cd05266">
    <property type="entry name" value="SDR_a4"/>
    <property type="match status" value="1"/>
</dbReference>
<keyword evidence="3" id="KW-1185">Reference proteome</keyword>
<dbReference type="OrthoDB" id="9808276at2"/>
<evidence type="ECO:0000313" key="3">
    <source>
        <dbReference type="Proteomes" id="UP000292423"/>
    </source>
</evidence>
<dbReference type="Proteomes" id="UP000292423">
    <property type="component" value="Unassembled WGS sequence"/>
</dbReference>
<dbReference type="PANTHER" id="PTHR48079">
    <property type="entry name" value="PROTEIN YEEZ"/>
    <property type="match status" value="1"/>
</dbReference>
<dbReference type="InterPro" id="IPR051783">
    <property type="entry name" value="NAD(P)-dependent_oxidoreduct"/>
</dbReference>
<dbReference type="PANTHER" id="PTHR48079:SF6">
    <property type="entry name" value="NAD(P)-BINDING DOMAIN-CONTAINING PROTEIN-RELATED"/>
    <property type="match status" value="1"/>
</dbReference>
<feature type="domain" description="NAD-dependent epimerase/dehydratase" evidence="1">
    <location>
        <begin position="5"/>
        <end position="125"/>
    </location>
</feature>
<sequence>MANVLIIGCGDTGGRLAVLLAGAGHGVTGVRRSAHALPGVTMLQADITRPFRLDIAPPDYVFILLSPGESSREAYDRCFLGGLENLQAALGGAVPRRVFFVSSTSVYGESAGEWVDEATPPRPAGFNGEVLLQAEARAAAAWPAVSVVRFAGIYGEGRLRLLRWVQAGRPVDPALWSNRIHVQDAARLLAFLLERDLAEQPLEPLYLGVDDLPVLQAEVLDWLAARRGLPPVPRQPAGDGGQGRRISNGRIRALGFRPVFPDYRAGYGSIVA</sequence>
<name>A0A4Q7ZBY6_9GAMM</name>